<dbReference type="EMBL" id="AP026801">
    <property type="protein sequence ID" value="BDR55775.1"/>
    <property type="molecule type" value="Genomic_DNA"/>
</dbReference>
<protein>
    <recommendedName>
        <fullName evidence="1">Antitoxin SocA-like Panacea domain-containing protein</fullName>
    </recommendedName>
</protein>
<evidence type="ECO:0000313" key="2">
    <source>
        <dbReference type="EMBL" id="BDR55775.1"/>
    </source>
</evidence>
<evidence type="ECO:0000313" key="3">
    <source>
        <dbReference type="Proteomes" id="UP001321804"/>
    </source>
</evidence>
<dbReference type="KEGG" id="xak:KIMC2_03370"/>
<proteinExistence type="predicted"/>
<reference evidence="2 3" key="1">
    <citation type="journal article" date="2023" name="Microbiol. Spectr.">
        <title>Symbiosis of Carpenter Bees with Uncharacterized Lactic Acid Bacteria Showing NAD Auxotrophy.</title>
        <authorList>
            <person name="Kawasaki S."/>
            <person name="Ozawa K."/>
            <person name="Mori T."/>
            <person name="Yamamoto A."/>
            <person name="Ito M."/>
            <person name="Ohkuma M."/>
            <person name="Sakamoto M."/>
            <person name="Matsutani M."/>
        </authorList>
    </citation>
    <scope>NUCLEOTIDE SEQUENCE [LARGE SCALE GENOMIC DNA]</scope>
    <source>
        <strain evidence="2 3">KimC2</strain>
    </source>
</reference>
<dbReference type="RefSeq" id="WP_317697354.1">
    <property type="nucleotide sequence ID" value="NZ_AP026801.1"/>
</dbReference>
<dbReference type="Proteomes" id="UP001321804">
    <property type="component" value="Chromosome"/>
</dbReference>
<dbReference type="InterPro" id="IPR025272">
    <property type="entry name" value="SocA_Panacea"/>
</dbReference>
<keyword evidence="3" id="KW-1185">Reference proteome</keyword>
<evidence type="ECO:0000259" key="1">
    <source>
        <dbReference type="Pfam" id="PF13274"/>
    </source>
</evidence>
<organism evidence="2 3">
    <name type="scientific">Xylocopilactobacillus apis</name>
    <dbReference type="NCBI Taxonomy" id="2932183"/>
    <lineage>
        <taxon>Bacteria</taxon>
        <taxon>Bacillati</taxon>
        <taxon>Bacillota</taxon>
        <taxon>Bacilli</taxon>
        <taxon>Lactobacillales</taxon>
        <taxon>Lactobacillaceae</taxon>
        <taxon>Xylocopilactobacillus</taxon>
    </lineage>
</organism>
<name>A0AAU9D0G5_9LACO</name>
<sequence>MGMNELAEHIFAVAKDHNLGVTNLQLQKVMYFCIRDYLKEHPDFENDSFINNLYDDRFETWDYGPVVPSIYRKYSGYSSMPIPNKGINDPELECFDESIVKYLWKKVFDLVKISHQQPLWRENREKILNHTETFRYKLNDIAAS</sequence>
<dbReference type="Pfam" id="PF13274">
    <property type="entry name" value="SocA_Panacea"/>
    <property type="match status" value="1"/>
</dbReference>
<dbReference type="AlphaFoldDB" id="A0AAU9D0G5"/>
<accession>A0AAU9D0G5</accession>
<gene>
    <name evidence="2" type="ORF">KIMC2_03370</name>
</gene>
<feature type="domain" description="Antitoxin SocA-like Panacea" evidence="1">
    <location>
        <begin position="26"/>
        <end position="120"/>
    </location>
</feature>